<dbReference type="RefSeq" id="WP_013112537.1">
    <property type="nucleotide sequence ID" value="NC_014149.1"/>
</dbReference>
<organism evidence="1 2">
    <name type="scientific">Planctopirus limnophila (strain ATCC 43296 / DSM 3776 / IFAM 1008 / Mu 290)</name>
    <name type="common">Planctomyces limnophilus</name>
    <dbReference type="NCBI Taxonomy" id="521674"/>
    <lineage>
        <taxon>Bacteria</taxon>
        <taxon>Pseudomonadati</taxon>
        <taxon>Planctomycetota</taxon>
        <taxon>Planctomycetia</taxon>
        <taxon>Planctomycetales</taxon>
        <taxon>Planctomycetaceae</taxon>
        <taxon>Planctopirus</taxon>
    </lineage>
</organism>
<dbReference type="KEGG" id="plm:Plim_4299"/>
<keyword evidence="1" id="KW-0614">Plasmid</keyword>
<gene>
    <name evidence="1" type="ordered locus">Plim_4299</name>
</gene>
<protein>
    <submittedName>
        <fullName evidence="1">Uncharacterized protein</fullName>
    </submittedName>
</protein>
<geneLocation type="plasmid" evidence="1 2">
    <name>pPLIM01</name>
</geneLocation>
<dbReference type="HOGENOM" id="CLU_1347889_0_0_0"/>
<evidence type="ECO:0000313" key="2">
    <source>
        <dbReference type="Proteomes" id="UP000002220"/>
    </source>
</evidence>
<dbReference type="Proteomes" id="UP000002220">
    <property type="component" value="Plasmid pPLIM01"/>
</dbReference>
<name>D5SZI6_PLAL2</name>
<dbReference type="EMBL" id="CP001745">
    <property type="protein sequence ID" value="ADG70106.1"/>
    <property type="molecule type" value="Genomic_DNA"/>
</dbReference>
<sequence>MQNACEFLADVGYEFLLSRCEQGRIVQDLIDAKVTPWPNRSGCKWIIPITWPDRVPGLVTWTGQMTLPKIINGMIDALKKAKDVEDIRAFQAPMTGATGFDLRTAIEPLDAGFSLDKLGMPIMRRVGLELLGIIGLQTLPLVSLGGRKAGVIYRGKMYQFPVLPRSGGYYHKWGNVTEMEIEEYIPPGLIDEDEIEPVAESVG</sequence>
<dbReference type="AlphaFoldDB" id="D5SZI6"/>
<reference evidence="1 2" key="1">
    <citation type="journal article" date="2010" name="Stand. Genomic Sci.">
        <title>Complete genome sequence of Planctomyces limnophilus type strain (Mu 290).</title>
        <authorList>
            <person name="Labutti K."/>
            <person name="Sikorski J."/>
            <person name="Schneider S."/>
            <person name="Nolan M."/>
            <person name="Lucas S."/>
            <person name="Glavina Del Rio T."/>
            <person name="Tice H."/>
            <person name="Cheng J.F."/>
            <person name="Goodwin L."/>
            <person name="Pitluck S."/>
            <person name="Liolios K."/>
            <person name="Ivanova N."/>
            <person name="Mavromatis K."/>
            <person name="Mikhailova N."/>
            <person name="Pati A."/>
            <person name="Chen A."/>
            <person name="Palaniappan K."/>
            <person name="Land M."/>
            <person name="Hauser L."/>
            <person name="Chang Y.J."/>
            <person name="Jeffries C.D."/>
            <person name="Tindall B.J."/>
            <person name="Rohde M."/>
            <person name="Goker M."/>
            <person name="Woyke T."/>
            <person name="Bristow J."/>
            <person name="Eisen J.A."/>
            <person name="Markowitz V."/>
            <person name="Hugenholtz P."/>
            <person name="Kyrpides N.C."/>
            <person name="Klenk H.P."/>
            <person name="Lapidus A."/>
        </authorList>
    </citation>
    <scope>NUCLEOTIDE SEQUENCE [LARGE SCALE GENOMIC DNA]</scope>
    <source>
        <strain evidence="2">ATCC 43296 / DSM 3776 / IFAM 1008 / 290</strain>
        <plasmid evidence="1 2">pPLIM01</plasmid>
    </source>
</reference>
<proteinExistence type="predicted"/>
<evidence type="ECO:0000313" key="1">
    <source>
        <dbReference type="EMBL" id="ADG70106.1"/>
    </source>
</evidence>
<accession>D5SZI6</accession>
<keyword evidence="2" id="KW-1185">Reference proteome</keyword>